<dbReference type="PANTHER" id="PTHR10357:SF179">
    <property type="entry name" value="NEUTRAL AND BASIC AMINO ACID TRANSPORT PROTEIN RBAT"/>
    <property type="match status" value="1"/>
</dbReference>
<reference evidence="8" key="1">
    <citation type="submission" date="2021-12" db="EMBL/GenBank/DDBJ databases">
        <authorList>
            <person name="King R."/>
        </authorList>
    </citation>
    <scope>NUCLEOTIDE SEQUENCE</scope>
</reference>
<comment type="similarity">
    <text evidence="2">Belongs to the glycosyl hydrolase 13 family.</text>
</comment>
<proteinExistence type="inferred from homology"/>
<dbReference type="GO" id="GO:0004558">
    <property type="term" value="F:alpha-1,4-glucosidase activity"/>
    <property type="evidence" value="ECO:0007669"/>
    <property type="project" value="UniProtKB-EC"/>
</dbReference>
<evidence type="ECO:0000256" key="3">
    <source>
        <dbReference type="ARBA" id="ARBA00012741"/>
    </source>
</evidence>
<keyword evidence="5" id="KW-0326">Glycosidase</keyword>
<dbReference type="GO" id="GO:0005975">
    <property type="term" value="P:carbohydrate metabolic process"/>
    <property type="evidence" value="ECO:0007669"/>
    <property type="project" value="InterPro"/>
</dbReference>
<name>A0A9P0F7J4_BEMTA</name>
<dbReference type="EMBL" id="OU963867">
    <property type="protein sequence ID" value="CAH0392411.1"/>
    <property type="molecule type" value="Genomic_DNA"/>
</dbReference>
<dbReference type="InterPro" id="IPR006047">
    <property type="entry name" value="GH13_cat_dom"/>
</dbReference>
<keyword evidence="9" id="KW-1185">Reference proteome</keyword>
<accession>A0A9P0F7J4</accession>
<feature type="signal peptide" evidence="6">
    <location>
        <begin position="1"/>
        <end position="20"/>
    </location>
</feature>
<dbReference type="Gene3D" id="3.90.400.10">
    <property type="entry name" value="Oligo-1,6-glucosidase, Domain 2"/>
    <property type="match status" value="1"/>
</dbReference>
<dbReference type="SUPFAM" id="SSF51445">
    <property type="entry name" value="(Trans)glycosidases"/>
    <property type="match status" value="1"/>
</dbReference>
<evidence type="ECO:0000313" key="9">
    <source>
        <dbReference type="Proteomes" id="UP001152759"/>
    </source>
</evidence>
<gene>
    <name evidence="8" type="ORF">BEMITA_LOCUS10935</name>
</gene>
<evidence type="ECO:0000256" key="6">
    <source>
        <dbReference type="SAM" id="SignalP"/>
    </source>
</evidence>
<organism evidence="8 9">
    <name type="scientific">Bemisia tabaci</name>
    <name type="common">Sweetpotato whitefly</name>
    <name type="synonym">Aleurodes tabaci</name>
    <dbReference type="NCBI Taxonomy" id="7038"/>
    <lineage>
        <taxon>Eukaryota</taxon>
        <taxon>Metazoa</taxon>
        <taxon>Ecdysozoa</taxon>
        <taxon>Arthropoda</taxon>
        <taxon>Hexapoda</taxon>
        <taxon>Insecta</taxon>
        <taxon>Pterygota</taxon>
        <taxon>Neoptera</taxon>
        <taxon>Paraneoptera</taxon>
        <taxon>Hemiptera</taxon>
        <taxon>Sternorrhyncha</taxon>
        <taxon>Aleyrodoidea</taxon>
        <taxon>Aleyrodidae</taxon>
        <taxon>Aleyrodinae</taxon>
        <taxon>Bemisia</taxon>
    </lineage>
</organism>
<evidence type="ECO:0000259" key="7">
    <source>
        <dbReference type="SMART" id="SM00642"/>
    </source>
</evidence>
<dbReference type="Pfam" id="PF00128">
    <property type="entry name" value="Alpha-amylase"/>
    <property type="match status" value="1"/>
</dbReference>
<dbReference type="PANTHER" id="PTHR10357">
    <property type="entry name" value="ALPHA-AMYLASE FAMILY MEMBER"/>
    <property type="match status" value="1"/>
</dbReference>
<evidence type="ECO:0000313" key="8">
    <source>
        <dbReference type="EMBL" id="CAH0392411.1"/>
    </source>
</evidence>
<feature type="domain" description="Glycosyl hydrolase family 13 catalytic" evidence="7">
    <location>
        <begin position="36"/>
        <end position="419"/>
    </location>
</feature>
<sequence length="608" mass="70055">MRISLLVVFLVPLVFNSIQCNANTEKDWYETTALYQVYTRSFKDSNGDGIGDLNGIFEKLDYIKDIGFQTVWIQSFFKSPMVDFGFDVTDYKTVEPTYGSMDDLRRLVDAIHEKGMKVLFDFIPNHTSDESEWFKKSVNKEDPYKDFYVWKDPKGYDADNRPIPPNNWLSVVGGSAWRWNERRKQFYYSVFFPGQPDLNYHNPKVRGSMEDVLRFWLDFGFDGFRVDAPEFIFEDDLMRDNPWVSPEVVNSTAFTSQIHTYQMDFEAVLPLLYEWRTLLDGYKERDNVTRIMAPETFAKPWRVVRYFGNSTHEISHFPFYFGLFGLKDTANATDLERIIHSYMDIMPPNGVPSWVSDTHDLHRLPSRYDPEFSEAAFMIQLLLPGVASVYYGQEIGMKDTKLRPDQKREIKIDNRGACRGPMQWDDSINAGFTTKKNAWLPVSSDFWRINVKKQLEDPRSPLNTFKRLMNLRSSPVIQYGEWETCVVSEWIHMISRKLQGHPSIFVLVNMGSETESVCLNNCAHHQNISASMEVHTASANSGYNIGDRAIVLGADSDCFSLRPKAGVVLTTAHISSTGFSTISSTLVSFTILLLKFMVLDCQFGLNIH</sequence>
<dbReference type="Proteomes" id="UP001152759">
    <property type="component" value="Chromosome 6"/>
</dbReference>
<protein>
    <recommendedName>
        <fullName evidence="3">alpha-glucosidase</fullName>
        <ecNumber evidence="3">3.2.1.20</ecNumber>
    </recommendedName>
</protein>
<keyword evidence="5" id="KW-0378">Hydrolase</keyword>
<feature type="chain" id="PRO_5040126914" description="alpha-glucosidase" evidence="6">
    <location>
        <begin position="21"/>
        <end position="608"/>
    </location>
</feature>
<dbReference type="InterPro" id="IPR017853">
    <property type="entry name" value="GH"/>
</dbReference>
<dbReference type="FunFam" id="3.90.400.10:FF:000001">
    <property type="entry name" value="Maltase A3, isoform A"/>
    <property type="match status" value="1"/>
</dbReference>
<evidence type="ECO:0000256" key="4">
    <source>
        <dbReference type="ARBA" id="ARBA00023180"/>
    </source>
</evidence>
<dbReference type="Gene3D" id="3.20.20.80">
    <property type="entry name" value="Glycosidases"/>
    <property type="match status" value="1"/>
</dbReference>
<keyword evidence="6" id="KW-0732">Signal</keyword>
<dbReference type="AlphaFoldDB" id="A0A9P0F7J4"/>
<keyword evidence="4" id="KW-0325">Glycoprotein</keyword>
<dbReference type="EC" id="3.2.1.20" evidence="3"/>
<evidence type="ECO:0000256" key="5">
    <source>
        <dbReference type="ARBA" id="ARBA00023295"/>
    </source>
</evidence>
<evidence type="ECO:0000256" key="1">
    <source>
        <dbReference type="ARBA" id="ARBA00001657"/>
    </source>
</evidence>
<evidence type="ECO:0000256" key="2">
    <source>
        <dbReference type="ARBA" id="ARBA00008061"/>
    </source>
</evidence>
<comment type="catalytic activity">
    <reaction evidence="1">
        <text>Hydrolysis of terminal, non-reducing (1-&gt;4)-linked alpha-D-glucose residues with release of alpha-D-glucose.</text>
        <dbReference type="EC" id="3.2.1.20"/>
    </reaction>
</comment>
<dbReference type="SMART" id="SM00642">
    <property type="entry name" value="Aamy"/>
    <property type="match status" value="1"/>
</dbReference>
<dbReference type="InterPro" id="IPR045857">
    <property type="entry name" value="O16G_dom_2"/>
</dbReference>